<sequence>MTNNYTLGRGEIYFARRDPVTKALGGERYLGNTPEFNLTFESENLEHFSSDRGIREKDRSVILQITRSGSLVTDNVEPQNVALFFFGSTDALTVAQATTTETFDGVEPGMFYQLGMTALNPSGAREVIYPGVAGPPDTTFVVEKVALPSNIALAAGTDYVLNTALGRIEILEGGALAAGDSIEVTFTVAASTRTRIISGSSPIEGALRFVAFNPTGDNIDYFLPSVSLSPNGDYALKSDEWQQIPFTVEVLKPDSGEALYADGRAVTA</sequence>
<gene>
    <name evidence="1" type="ORF">D2N39_11675</name>
</gene>
<proteinExistence type="predicted"/>
<dbReference type="EMBL" id="QXXQ01000005">
    <property type="protein sequence ID" value="RID91941.1"/>
    <property type="molecule type" value="Genomic_DNA"/>
</dbReference>
<comment type="caution">
    <text evidence="1">The sequence shown here is derived from an EMBL/GenBank/DDBJ whole genome shotgun (WGS) entry which is preliminary data.</text>
</comment>
<dbReference type="AlphaFoldDB" id="A0A398BSQ1"/>
<name>A0A398BSQ1_9RHOB</name>
<dbReference type="OrthoDB" id="8444750at2"/>
<organism evidence="1 2">
    <name type="scientific">Gemmobacter lutimaris</name>
    <dbReference type="NCBI Taxonomy" id="2306023"/>
    <lineage>
        <taxon>Bacteria</taxon>
        <taxon>Pseudomonadati</taxon>
        <taxon>Pseudomonadota</taxon>
        <taxon>Alphaproteobacteria</taxon>
        <taxon>Rhodobacterales</taxon>
        <taxon>Paracoccaceae</taxon>
        <taxon>Gemmobacter</taxon>
    </lineage>
</organism>
<dbReference type="Proteomes" id="UP000266649">
    <property type="component" value="Unassembled WGS sequence"/>
</dbReference>
<evidence type="ECO:0000313" key="2">
    <source>
        <dbReference type="Proteomes" id="UP000266649"/>
    </source>
</evidence>
<evidence type="ECO:0000313" key="1">
    <source>
        <dbReference type="EMBL" id="RID91941.1"/>
    </source>
</evidence>
<keyword evidence="2" id="KW-1185">Reference proteome</keyword>
<accession>A0A398BSQ1</accession>
<protein>
    <submittedName>
        <fullName evidence="1">Uncharacterized protein</fullName>
    </submittedName>
</protein>
<reference evidence="1 2" key="1">
    <citation type="submission" date="2018-09" db="EMBL/GenBank/DDBJ databases">
        <title>Gemmobacter lutimaris sp. nov., a marine bacterium isolated from tidal flat.</title>
        <authorList>
            <person name="Lee D.W."/>
            <person name="Yoo Y."/>
            <person name="Kim J.-J."/>
            <person name="Kim B.S."/>
        </authorList>
    </citation>
    <scope>NUCLEOTIDE SEQUENCE [LARGE SCALE GENOMIC DNA]</scope>
    <source>
        <strain evidence="1 2">YJ-T1-11</strain>
    </source>
</reference>